<comment type="caution">
    <text evidence="1">The sequence shown here is derived from an EMBL/GenBank/DDBJ whole genome shotgun (WGS) entry which is preliminary data.</text>
</comment>
<sequence length="153" mass="18223">MLMNTYKIAKPRTKGIYNYSCYTYLNMLKIPASVFENFDMLAPSLAYQLNHLKLQKNYNPHFSYIELYDQFFSVVNDNIDRIFDKRRAELLKELASINGRKNFVRKNKENPEYLLFLKDADEHSTPEYEQEIHQQLAQLNQFIFSVFDSKLTA</sequence>
<gene>
    <name evidence="1" type="ORF">Lnau_1115</name>
</gene>
<name>A0A0W0WUY5_9GAMM</name>
<dbReference type="AlphaFoldDB" id="A0A0W0WUY5"/>
<dbReference type="PATRIC" id="fig|45070.6.peg.1179"/>
<evidence type="ECO:0000313" key="1">
    <source>
        <dbReference type="EMBL" id="KTD36131.1"/>
    </source>
</evidence>
<dbReference type="Proteomes" id="UP000054725">
    <property type="component" value="Unassembled WGS sequence"/>
</dbReference>
<evidence type="ECO:0000313" key="2">
    <source>
        <dbReference type="Proteomes" id="UP000054725"/>
    </source>
</evidence>
<reference evidence="1 2" key="1">
    <citation type="submission" date="2015-11" db="EMBL/GenBank/DDBJ databases">
        <title>Genomic analysis of 38 Legionella species identifies large and diverse effector repertoires.</title>
        <authorList>
            <person name="Burstein D."/>
            <person name="Amaro F."/>
            <person name="Zusman T."/>
            <person name="Lifshitz Z."/>
            <person name="Cohen O."/>
            <person name="Gilbert J.A."/>
            <person name="Pupko T."/>
            <person name="Shuman H.A."/>
            <person name="Segal G."/>
        </authorList>
    </citation>
    <scope>NUCLEOTIDE SEQUENCE [LARGE SCALE GENOMIC DNA]</scope>
    <source>
        <strain evidence="1 2">ATCC 49506</strain>
    </source>
</reference>
<dbReference type="RefSeq" id="WP_058504154.1">
    <property type="nucleotide sequence ID" value="NZ_CAAAIF010000001.1"/>
</dbReference>
<organism evidence="1 2">
    <name type="scientific">Legionella nautarum</name>
    <dbReference type="NCBI Taxonomy" id="45070"/>
    <lineage>
        <taxon>Bacteria</taxon>
        <taxon>Pseudomonadati</taxon>
        <taxon>Pseudomonadota</taxon>
        <taxon>Gammaproteobacteria</taxon>
        <taxon>Legionellales</taxon>
        <taxon>Legionellaceae</taxon>
        <taxon>Legionella</taxon>
    </lineage>
</organism>
<dbReference type="STRING" id="45070.Lnau_1115"/>
<dbReference type="OrthoDB" id="9891981at2"/>
<protein>
    <submittedName>
        <fullName evidence="1">Uncharacterized protein</fullName>
    </submittedName>
</protein>
<accession>A0A0W0WUY5</accession>
<keyword evidence="2" id="KW-1185">Reference proteome</keyword>
<dbReference type="EMBL" id="LNYO01000013">
    <property type="protein sequence ID" value="KTD36131.1"/>
    <property type="molecule type" value="Genomic_DNA"/>
</dbReference>
<proteinExistence type="predicted"/>